<proteinExistence type="predicted"/>
<dbReference type="EMBL" id="JALJZU010000005">
    <property type="protein sequence ID" value="MCP2009238.1"/>
    <property type="molecule type" value="Genomic_DNA"/>
</dbReference>
<dbReference type="RefSeq" id="WP_217945453.1">
    <property type="nucleotide sequence ID" value="NZ_JAHTGR010000018.1"/>
</dbReference>
<name>A0AA41H9I1_9BURK</name>
<dbReference type="Proteomes" id="UP001162889">
    <property type="component" value="Unassembled WGS sequence"/>
</dbReference>
<reference evidence="1" key="1">
    <citation type="submission" date="2021-07" db="EMBL/GenBank/DDBJ databases">
        <title>Characterization of violacein-producing bacteria and related species.</title>
        <authorList>
            <person name="Wilson H.S."/>
            <person name="De Leon M.E."/>
        </authorList>
    </citation>
    <scope>NUCLEOTIDE SEQUENCE</scope>
    <source>
        <strain evidence="1">HSC-15S17</strain>
    </source>
</reference>
<reference evidence="2" key="2">
    <citation type="submission" date="2022-03" db="EMBL/GenBank/DDBJ databases">
        <title>Genome Encyclopedia of Bacteria and Archaea VI: Functional Genomics of Type Strains.</title>
        <authorList>
            <person name="Whitman W."/>
        </authorList>
    </citation>
    <scope>NUCLEOTIDE SEQUENCE</scope>
    <source>
        <strain evidence="2">HSC-15S17</strain>
    </source>
</reference>
<dbReference type="AlphaFoldDB" id="A0AA41H9I1"/>
<gene>
    <name evidence="1" type="ORF">KVP70_26750</name>
    <name evidence="2" type="ORF">L1274_002951</name>
</gene>
<evidence type="ECO:0000313" key="4">
    <source>
        <dbReference type="Proteomes" id="UP001162889"/>
    </source>
</evidence>
<keyword evidence="4" id="KW-1185">Reference proteome</keyword>
<organism evidence="1 3">
    <name type="scientific">Duganella violaceipulchra</name>
    <dbReference type="NCBI Taxonomy" id="2849652"/>
    <lineage>
        <taxon>Bacteria</taxon>
        <taxon>Pseudomonadati</taxon>
        <taxon>Pseudomonadota</taxon>
        <taxon>Betaproteobacteria</taxon>
        <taxon>Burkholderiales</taxon>
        <taxon>Oxalobacteraceae</taxon>
        <taxon>Telluria group</taxon>
        <taxon>Duganella</taxon>
    </lineage>
</organism>
<evidence type="ECO:0000313" key="3">
    <source>
        <dbReference type="Proteomes" id="UP001155901"/>
    </source>
</evidence>
<sequence>MAKKIGSSVVGEKSTKKTIANVAEKVVLSVHKAPASKPPTGKTYKVTLARAKGRGQTVVISAPGKVLEANTTLKPGKIVKLNLSRSNVVGKHPEIHHLPAPKTKLKLDDETRKSLLASMVLI</sequence>
<evidence type="ECO:0000313" key="1">
    <source>
        <dbReference type="EMBL" id="MBV6324532.1"/>
    </source>
</evidence>
<dbReference type="EMBL" id="JAHTGR010000018">
    <property type="protein sequence ID" value="MBV6324532.1"/>
    <property type="molecule type" value="Genomic_DNA"/>
</dbReference>
<dbReference type="Proteomes" id="UP001155901">
    <property type="component" value="Unassembled WGS sequence"/>
</dbReference>
<comment type="caution">
    <text evidence="1">The sequence shown here is derived from an EMBL/GenBank/DDBJ whole genome shotgun (WGS) entry which is preliminary data.</text>
</comment>
<accession>A0AA41H9I1</accession>
<protein>
    <submittedName>
        <fullName evidence="1">Uncharacterized protein</fullName>
    </submittedName>
</protein>
<evidence type="ECO:0000313" key="2">
    <source>
        <dbReference type="EMBL" id="MCP2009238.1"/>
    </source>
</evidence>